<dbReference type="SMART" id="SM00717">
    <property type="entry name" value="SANT"/>
    <property type="match status" value="1"/>
</dbReference>
<gene>
    <name evidence="4" type="ORF">PGLA1383_LOCUS35438</name>
</gene>
<dbReference type="Proteomes" id="UP000654075">
    <property type="component" value="Unassembled WGS sequence"/>
</dbReference>
<evidence type="ECO:0000313" key="5">
    <source>
        <dbReference type="Proteomes" id="UP000654075"/>
    </source>
</evidence>
<sequence length="473" mass="51731">AFEKGCNAKGRLQVPRVPGHLELTVGDGDQNLNTRMINVSHSIKHLSFSDPDDGRYHRKGWANLPNDDCPTAFFCAHADVTKHLSPLDGRNFLTQAFHQAYIHDLKVVSTVAGGKTSYQFKYTGRVSTLAEDKIPQAQFHYDIEPFSINVKRDEKRWYDFGTSLCAILGGAFVVMRLISRFTLGVVKTVDGKKGHRGASIVAQLDWHWSTRYARPSQLADSTTIDGHQRPVASVEGMPSAHHMHSPLLVRGQGKRRSNFGSDAARSRAPSFVGEEASEVESLHRGRASASSATAELTAESTFADPAAAASSASASSTGAAAAAALVSRPPPPVERDIFSMPLPGERALKIRQAGQMVQLPGEGDAEQPPKRVRAQAPTLEGDSEVLQGHVPAPQRSYQPWTLADEQRLMEGFKKYGRSWETIRTTFQLRHKTSGQVKDKWRNLRKLGQGGRGETWATGGLLLMLLLLFACGCS</sequence>
<dbReference type="InterPro" id="IPR001005">
    <property type="entry name" value="SANT/Myb"/>
</dbReference>
<keyword evidence="5" id="KW-1185">Reference proteome</keyword>
<dbReference type="GO" id="GO:0005783">
    <property type="term" value="C:endoplasmic reticulum"/>
    <property type="evidence" value="ECO:0007669"/>
    <property type="project" value="TreeGrafter"/>
</dbReference>
<dbReference type="InterPro" id="IPR045888">
    <property type="entry name" value="Erv"/>
</dbReference>
<accession>A0A813G4L3</accession>
<dbReference type="InterPro" id="IPR009057">
    <property type="entry name" value="Homeodomain-like_sf"/>
</dbReference>
<dbReference type="GO" id="GO:0030134">
    <property type="term" value="C:COPII-coated ER to Golgi transport vesicle"/>
    <property type="evidence" value="ECO:0007669"/>
    <property type="project" value="TreeGrafter"/>
</dbReference>
<dbReference type="PROSITE" id="PS50090">
    <property type="entry name" value="MYB_LIKE"/>
    <property type="match status" value="1"/>
</dbReference>
<evidence type="ECO:0000313" key="4">
    <source>
        <dbReference type="EMBL" id="CAE8617780.1"/>
    </source>
</evidence>
<feature type="region of interest" description="Disordered" evidence="1">
    <location>
        <begin position="235"/>
        <end position="292"/>
    </location>
</feature>
<feature type="non-terminal residue" evidence="4">
    <location>
        <position position="1"/>
    </location>
</feature>
<evidence type="ECO:0000259" key="3">
    <source>
        <dbReference type="PROSITE" id="PS51294"/>
    </source>
</evidence>
<organism evidence="4 5">
    <name type="scientific">Polarella glacialis</name>
    <name type="common">Dinoflagellate</name>
    <dbReference type="NCBI Taxonomy" id="89957"/>
    <lineage>
        <taxon>Eukaryota</taxon>
        <taxon>Sar</taxon>
        <taxon>Alveolata</taxon>
        <taxon>Dinophyceae</taxon>
        <taxon>Suessiales</taxon>
        <taxon>Suessiaceae</taxon>
        <taxon>Polarella</taxon>
    </lineage>
</organism>
<comment type="caution">
    <text evidence="4">The sequence shown here is derived from an EMBL/GenBank/DDBJ whole genome shotgun (WGS) entry which is preliminary data.</text>
</comment>
<dbReference type="PROSITE" id="PS51294">
    <property type="entry name" value="HTH_MYB"/>
    <property type="match status" value="1"/>
</dbReference>
<dbReference type="PANTHER" id="PTHR10984">
    <property type="entry name" value="ENDOPLASMIC RETICULUM-GOLGI INTERMEDIATE COMPARTMENT PROTEIN"/>
    <property type="match status" value="1"/>
</dbReference>
<dbReference type="InterPro" id="IPR012936">
    <property type="entry name" value="Erv_C"/>
</dbReference>
<dbReference type="PANTHER" id="PTHR10984:SF37">
    <property type="entry name" value="PROTEIN DISULFIDE-ISOMERASE 5-3"/>
    <property type="match status" value="1"/>
</dbReference>
<dbReference type="SUPFAM" id="SSF46689">
    <property type="entry name" value="Homeodomain-like"/>
    <property type="match status" value="1"/>
</dbReference>
<dbReference type="CDD" id="cd11660">
    <property type="entry name" value="SANT_TRF"/>
    <property type="match status" value="1"/>
</dbReference>
<dbReference type="Pfam" id="PF07970">
    <property type="entry name" value="COPIIcoated_ERV"/>
    <property type="match status" value="1"/>
</dbReference>
<feature type="domain" description="HTH myb-type" evidence="3">
    <location>
        <begin position="398"/>
        <end position="448"/>
    </location>
</feature>
<dbReference type="EMBL" id="CAJNNV010026281">
    <property type="protein sequence ID" value="CAE8617780.1"/>
    <property type="molecule type" value="Genomic_DNA"/>
</dbReference>
<evidence type="ECO:0000256" key="1">
    <source>
        <dbReference type="SAM" id="MobiDB-lite"/>
    </source>
</evidence>
<dbReference type="Gene3D" id="1.10.10.60">
    <property type="entry name" value="Homeodomain-like"/>
    <property type="match status" value="1"/>
</dbReference>
<evidence type="ECO:0008006" key="6">
    <source>
        <dbReference type="Google" id="ProtNLM"/>
    </source>
</evidence>
<dbReference type="OrthoDB" id="2143914at2759"/>
<dbReference type="AlphaFoldDB" id="A0A813G4L3"/>
<dbReference type="InterPro" id="IPR017930">
    <property type="entry name" value="Myb_dom"/>
</dbReference>
<proteinExistence type="predicted"/>
<evidence type="ECO:0000259" key="2">
    <source>
        <dbReference type="PROSITE" id="PS50090"/>
    </source>
</evidence>
<dbReference type="Pfam" id="PF00249">
    <property type="entry name" value="Myb_DNA-binding"/>
    <property type="match status" value="1"/>
</dbReference>
<protein>
    <recommendedName>
        <fullName evidence="6">Myb-like domain-containing protein</fullName>
    </recommendedName>
</protein>
<feature type="domain" description="Myb-like" evidence="2">
    <location>
        <begin position="392"/>
        <end position="444"/>
    </location>
</feature>
<reference evidence="4" key="1">
    <citation type="submission" date="2021-02" db="EMBL/GenBank/DDBJ databases">
        <authorList>
            <person name="Dougan E. K."/>
            <person name="Rhodes N."/>
            <person name="Thang M."/>
            <person name="Chan C."/>
        </authorList>
    </citation>
    <scope>NUCLEOTIDE SEQUENCE</scope>
</reference>
<name>A0A813G4L3_POLGL</name>